<reference evidence="4 5" key="1">
    <citation type="submission" date="2019-12" db="EMBL/GenBank/DDBJ databases">
        <title>Paenibacillus sp. nov., an endophytic bacterium isolated from the stem of Dendrobium.</title>
        <authorList>
            <person name="Zhao R."/>
        </authorList>
    </citation>
    <scope>NUCLEOTIDE SEQUENCE [LARGE SCALE GENOMIC DNA]</scope>
    <source>
        <strain evidence="4 5">HJL G12</strain>
    </source>
</reference>
<dbReference type="InterPro" id="IPR037143">
    <property type="entry name" value="4-PPantetheinyl_Trfase_dom_sf"/>
</dbReference>
<evidence type="ECO:0000259" key="2">
    <source>
        <dbReference type="Pfam" id="PF01648"/>
    </source>
</evidence>
<dbReference type="Pfam" id="PF01648">
    <property type="entry name" value="ACPS"/>
    <property type="match status" value="1"/>
</dbReference>
<dbReference type="EMBL" id="WUBI01000002">
    <property type="protein sequence ID" value="MWV45376.1"/>
    <property type="molecule type" value="Genomic_DNA"/>
</dbReference>
<organism evidence="4 5">
    <name type="scientific">Paenibacillus dendrobii</name>
    <dbReference type="NCBI Taxonomy" id="2691084"/>
    <lineage>
        <taxon>Bacteria</taxon>
        <taxon>Bacillati</taxon>
        <taxon>Bacillota</taxon>
        <taxon>Bacilli</taxon>
        <taxon>Bacillales</taxon>
        <taxon>Paenibacillaceae</taxon>
        <taxon>Paenibacillus</taxon>
    </lineage>
</organism>
<dbReference type="Pfam" id="PF17837">
    <property type="entry name" value="4PPT_N"/>
    <property type="match status" value="1"/>
</dbReference>
<dbReference type="SUPFAM" id="SSF56214">
    <property type="entry name" value="4'-phosphopantetheinyl transferase"/>
    <property type="match status" value="2"/>
</dbReference>
<dbReference type="AlphaFoldDB" id="A0A7X3IL26"/>
<dbReference type="GO" id="GO:0008897">
    <property type="term" value="F:holo-[acyl-carrier-protein] synthase activity"/>
    <property type="evidence" value="ECO:0007669"/>
    <property type="project" value="InterPro"/>
</dbReference>
<keyword evidence="1 4" id="KW-0808">Transferase</keyword>
<dbReference type="RefSeq" id="WP_160498935.1">
    <property type="nucleotide sequence ID" value="NZ_WUBI01000002.1"/>
</dbReference>
<sequence length="257" mass="29407">MKTNEALQLRDAKVLRLDFIRELKVYHAALCIYSNSSQEVFPEMEQVLHPTELAYGSTLVYEKRRQDYLIGRYAAKIAIHAFDPSTAMYDVQVGHGVFRQPIVRHPNESRIGVSISHSEGLAAAVAFEEEHPMGIDIEYVPRLLLDTVLEQLTDFERRLLGSGPWSKQDSAAALWVSKEALSKTLKTGLTTPLHIFEIEEARFEKGLHGILLICTFRNFFQYKSVVFKWGDYMCSLCFPRKSEMSYAARELDEPPCR</sequence>
<dbReference type="InterPro" id="IPR008278">
    <property type="entry name" value="4-PPantetheinyl_Trfase_dom"/>
</dbReference>
<gene>
    <name evidence="4" type="ORF">GRF59_17275</name>
</gene>
<evidence type="ECO:0000259" key="3">
    <source>
        <dbReference type="Pfam" id="PF17837"/>
    </source>
</evidence>
<proteinExistence type="predicted"/>
<evidence type="ECO:0000313" key="5">
    <source>
        <dbReference type="Proteomes" id="UP000460318"/>
    </source>
</evidence>
<feature type="domain" description="4'-phosphopantetheinyl transferase" evidence="2">
    <location>
        <begin position="132"/>
        <end position="237"/>
    </location>
</feature>
<dbReference type="InterPro" id="IPR041354">
    <property type="entry name" value="4PPT_N"/>
</dbReference>
<dbReference type="Gene3D" id="3.90.470.20">
    <property type="entry name" value="4'-phosphopantetheinyl transferase domain"/>
    <property type="match status" value="2"/>
</dbReference>
<keyword evidence="5" id="KW-1185">Reference proteome</keyword>
<evidence type="ECO:0000256" key="1">
    <source>
        <dbReference type="ARBA" id="ARBA00022679"/>
    </source>
</evidence>
<dbReference type="GO" id="GO:0000287">
    <property type="term" value="F:magnesium ion binding"/>
    <property type="evidence" value="ECO:0007669"/>
    <property type="project" value="InterPro"/>
</dbReference>
<comment type="caution">
    <text evidence="4">The sequence shown here is derived from an EMBL/GenBank/DDBJ whole genome shotgun (WGS) entry which is preliminary data.</text>
</comment>
<dbReference type="Proteomes" id="UP000460318">
    <property type="component" value="Unassembled WGS sequence"/>
</dbReference>
<evidence type="ECO:0000313" key="4">
    <source>
        <dbReference type="EMBL" id="MWV45376.1"/>
    </source>
</evidence>
<feature type="domain" description="4'-phosphopantetheinyl transferase N-terminal" evidence="3">
    <location>
        <begin position="62"/>
        <end position="126"/>
    </location>
</feature>
<protein>
    <submittedName>
        <fullName evidence="4">4'-phosphopantetheinyl transferase superfamily protein</fullName>
    </submittedName>
</protein>
<accession>A0A7X3IL26</accession>
<name>A0A7X3IL26_9BACL</name>